<dbReference type="OrthoDB" id="6625397at2"/>
<accession>A0A2J0PSI0</accession>
<comment type="caution">
    <text evidence="1">The sequence shown here is derived from an EMBL/GenBank/DDBJ whole genome shotgun (WGS) entry which is preliminary data.</text>
</comment>
<dbReference type="Proteomes" id="UP000229974">
    <property type="component" value="Unassembled WGS sequence"/>
</dbReference>
<sequence>MDQELNFSLSYEQLFQEAEAQIKKCDLREAGPYYLQELNKARDFLAFWHRLALKGQTGAPDARFYDRIDADWERLDTLIRNGNNAA</sequence>
<proteinExistence type="predicted"/>
<dbReference type="AlphaFoldDB" id="A0A2J0PSI0"/>
<dbReference type="EMBL" id="NEEW01000019">
    <property type="protein sequence ID" value="PJD78162.1"/>
    <property type="molecule type" value="Genomic_DNA"/>
</dbReference>
<reference evidence="1 2" key="1">
    <citation type="journal article" date="2017" name="J. Antimicrob. Chemother.">
        <title>Characterization of the population structure, drug resistance mechanisms and plasmids of the community-associated Enterobacter cloacae complex in China.</title>
        <authorList>
            <person name="Zhou K."/>
            <person name="Yu W."/>
            <person name="Cao X."/>
            <person name="Shen P."/>
            <person name="Lu H."/>
            <person name="Luo Q."/>
            <person name="Rossen J.W.A."/>
            <person name="Xiao Y."/>
        </authorList>
    </citation>
    <scope>NUCLEOTIDE SEQUENCE [LARGE SCALE GENOMIC DNA]</scope>
    <source>
        <strain evidence="1 2">ECC904</strain>
    </source>
</reference>
<name>A0A2J0PSI0_9ENTR</name>
<organism evidence="1 2">
    <name type="scientific">Enterobacter hormaechei</name>
    <dbReference type="NCBI Taxonomy" id="158836"/>
    <lineage>
        <taxon>Bacteria</taxon>
        <taxon>Pseudomonadati</taxon>
        <taxon>Pseudomonadota</taxon>
        <taxon>Gammaproteobacteria</taxon>
        <taxon>Enterobacterales</taxon>
        <taxon>Enterobacteriaceae</taxon>
        <taxon>Enterobacter</taxon>
        <taxon>Enterobacter cloacae complex</taxon>
    </lineage>
</organism>
<evidence type="ECO:0000313" key="2">
    <source>
        <dbReference type="Proteomes" id="UP000229974"/>
    </source>
</evidence>
<dbReference type="RefSeq" id="WP_100160642.1">
    <property type="nucleotide sequence ID" value="NZ_NEEW01000019.1"/>
</dbReference>
<evidence type="ECO:0000313" key="1">
    <source>
        <dbReference type="EMBL" id="PJD78162.1"/>
    </source>
</evidence>
<protein>
    <submittedName>
        <fullName evidence="1">Uncharacterized protein</fullName>
    </submittedName>
</protein>
<gene>
    <name evidence="1" type="ORF">B9Q30_24255</name>
</gene>